<evidence type="ECO:0000256" key="5">
    <source>
        <dbReference type="ARBA" id="ARBA00038306"/>
    </source>
</evidence>
<keyword evidence="4" id="KW-0998">Cell outer membrane</keyword>
<comment type="subcellular location">
    <subcellularLocation>
        <location evidence="1">Cell outer membrane</location>
    </subcellularLocation>
</comment>
<feature type="chain" id="PRO_5045377843" evidence="6">
    <location>
        <begin position="24"/>
        <end position="212"/>
    </location>
</feature>
<keyword evidence="9" id="KW-1185">Reference proteome</keyword>
<evidence type="ECO:0000256" key="6">
    <source>
        <dbReference type="SAM" id="SignalP"/>
    </source>
</evidence>
<name>A0ABV9YX49_9HYPH</name>
<gene>
    <name evidence="8" type="ORF">ACFPFW_01980</name>
</gene>
<dbReference type="RefSeq" id="WP_114955541.1">
    <property type="nucleotide sequence ID" value="NZ_JBHSJF010000001.1"/>
</dbReference>
<dbReference type="Gene3D" id="2.40.160.20">
    <property type="match status" value="1"/>
</dbReference>
<dbReference type="SUPFAM" id="SSF56925">
    <property type="entry name" value="OMPA-like"/>
    <property type="match status" value="1"/>
</dbReference>
<proteinExistence type="inferred from homology"/>
<evidence type="ECO:0000259" key="7">
    <source>
        <dbReference type="Pfam" id="PF13505"/>
    </source>
</evidence>
<dbReference type="InterPro" id="IPR051692">
    <property type="entry name" value="OMP-like"/>
</dbReference>
<dbReference type="InterPro" id="IPR027385">
    <property type="entry name" value="Beta-barrel_OMP"/>
</dbReference>
<keyword evidence="2 6" id="KW-0732">Signal</keyword>
<accession>A0ABV9YX49</accession>
<dbReference type="Proteomes" id="UP001595796">
    <property type="component" value="Unassembled WGS sequence"/>
</dbReference>
<evidence type="ECO:0000313" key="9">
    <source>
        <dbReference type="Proteomes" id="UP001595796"/>
    </source>
</evidence>
<protein>
    <submittedName>
        <fullName evidence="8">Outer membrane protein</fullName>
    </submittedName>
</protein>
<evidence type="ECO:0000256" key="2">
    <source>
        <dbReference type="ARBA" id="ARBA00022729"/>
    </source>
</evidence>
<evidence type="ECO:0000256" key="3">
    <source>
        <dbReference type="ARBA" id="ARBA00023136"/>
    </source>
</evidence>
<dbReference type="InterPro" id="IPR011250">
    <property type="entry name" value="OMP/PagP_B-barrel"/>
</dbReference>
<feature type="signal peptide" evidence="6">
    <location>
        <begin position="1"/>
        <end position="23"/>
    </location>
</feature>
<sequence>MSFKFASFAAGAAMLAFAPAAFAADMPVEQPYQAVAPVVEPTAYNWSGLYVGAHGGFGWGSFDSDTVGEFDADGAIAGGQIGYNWQYGQWLVGLEGDASWTGIEDDEAFVDSQLNWLSTIRGRVGWTFDRVLFYGTGGVAFGDVDYNDGIDDDSQTQVGWAAGAGIEFAVTENVSLRAEYLHVDLGDEDFGATPSNVSFDADIARGGINYRF</sequence>
<evidence type="ECO:0000313" key="8">
    <source>
        <dbReference type="EMBL" id="MFC5066784.1"/>
    </source>
</evidence>
<evidence type="ECO:0000256" key="1">
    <source>
        <dbReference type="ARBA" id="ARBA00004442"/>
    </source>
</evidence>
<dbReference type="PANTHER" id="PTHR34001:SF3">
    <property type="entry name" value="BLL7405 PROTEIN"/>
    <property type="match status" value="1"/>
</dbReference>
<organism evidence="8 9">
    <name type="scientific">Flaviflagellibacter deserti</name>
    <dbReference type="NCBI Taxonomy" id="2267266"/>
    <lineage>
        <taxon>Bacteria</taxon>
        <taxon>Pseudomonadati</taxon>
        <taxon>Pseudomonadota</taxon>
        <taxon>Alphaproteobacteria</taxon>
        <taxon>Hyphomicrobiales</taxon>
        <taxon>Flaviflagellibacter</taxon>
    </lineage>
</organism>
<comment type="similarity">
    <text evidence="5">Belongs to the Omp25/RopB family.</text>
</comment>
<reference evidence="9" key="1">
    <citation type="journal article" date="2019" name="Int. J. Syst. Evol. Microbiol.">
        <title>The Global Catalogue of Microorganisms (GCM) 10K type strain sequencing project: providing services to taxonomists for standard genome sequencing and annotation.</title>
        <authorList>
            <consortium name="The Broad Institute Genomics Platform"/>
            <consortium name="The Broad Institute Genome Sequencing Center for Infectious Disease"/>
            <person name="Wu L."/>
            <person name="Ma J."/>
        </authorList>
    </citation>
    <scope>NUCLEOTIDE SEQUENCE [LARGE SCALE GENOMIC DNA]</scope>
    <source>
        <strain evidence="9">CGMCC 1.16444</strain>
    </source>
</reference>
<dbReference type="PANTHER" id="PTHR34001">
    <property type="entry name" value="BLL7405 PROTEIN"/>
    <property type="match status" value="1"/>
</dbReference>
<comment type="caution">
    <text evidence="8">The sequence shown here is derived from an EMBL/GenBank/DDBJ whole genome shotgun (WGS) entry which is preliminary data.</text>
</comment>
<feature type="domain" description="Outer membrane protein beta-barrel" evidence="7">
    <location>
        <begin position="25"/>
        <end position="212"/>
    </location>
</feature>
<keyword evidence="3" id="KW-0472">Membrane</keyword>
<evidence type="ECO:0000256" key="4">
    <source>
        <dbReference type="ARBA" id="ARBA00023237"/>
    </source>
</evidence>
<dbReference type="Pfam" id="PF13505">
    <property type="entry name" value="OMP_b-brl"/>
    <property type="match status" value="1"/>
</dbReference>
<dbReference type="EMBL" id="JBHSJF010000001">
    <property type="protein sequence ID" value="MFC5066784.1"/>
    <property type="molecule type" value="Genomic_DNA"/>
</dbReference>